<dbReference type="EMBL" id="ASXJ01000208">
    <property type="protein sequence ID" value="ERM01011.1"/>
    <property type="molecule type" value="Genomic_DNA"/>
</dbReference>
<feature type="region of interest" description="Disordered" evidence="1">
    <location>
        <begin position="166"/>
        <end position="185"/>
    </location>
</feature>
<accession>U4VDY6</accession>
<name>U4VDY6_9HYPH</name>
<comment type="caution">
    <text evidence="2">The sequence shown here is derived from an EMBL/GenBank/DDBJ whole genome shotgun (WGS) entry which is preliminary data.</text>
</comment>
<protein>
    <submittedName>
        <fullName evidence="2">Uncharacterized protein</fullName>
    </submittedName>
</protein>
<reference evidence="2 3" key="1">
    <citation type="journal article" date="2014" name="FEMS Microbiol. Lett.">
        <title>Genome sequencing analysis reveals virulence-related gene content of Ochrobactrum intermedium strain 229E, a urease-positive strain isolated from the human gastric niche.</title>
        <authorList>
            <person name="Kulkarni G.J."/>
            <person name="Shetty S."/>
            <person name="Dharne M.S."/>
            <person name="Shouche Y.S."/>
        </authorList>
    </citation>
    <scope>NUCLEOTIDE SEQUENCE [LARGE SCALE GENOMIC DNA]</scope>
    <source>
        <strain evidence="2 3">229E</strain>
    </source>
</reference>
<organism evidence="2 3">
    <name type="scientific">Brucella intermedia 229E</name>
    <dbReference type="NCBI Taxonomy" id="1337887"/>
    <lineage>
        <taxon>Bacteria</taxon>
        <taxon>Pseudomonadati</taxon>
        <taxon>Pseudomonadota</taxon>
        <taxon>Alphaproteobacteria</taxon>
        <taxon>Hyphomicrobiales</taxon>
        <taxon>Brucellaceae</taxon>
        <taxon>Brucella/Ochrobactrum group</taxon>
        <taxon>Brucella</taxon>
    </lineage>
</organism>
<evidence type="ECO:0000313" key="2">
    <source>
        <dbReference type="EMBL" id="ERM01011.1"/>
    </source>
</evidence>
<dbReference type="Proteomes" id="UP000016842">
    <property type="component" value="Unassembled WGS sequence"/>
</dbReference>
<proteinExistence type="predicted"/>
<sequence>MSASSAEACRNSIVSSSFLALAAEEFAASTRRNNILIKGDRAGSSGPAARAQPLQPMEVKMEYRDKNVFTEWKETPDSGVKVQTDYQCYAFLLIPSPGDDNELAPKHGTALVSARSEADARVVASQGETEAFRGGQVAIGGDTDLTTNDFSAFRNEKSYQVHRVSDEPIDTPRGVITMERNGSND</sequence>
<evidence type="ECO:0000256" key="1">
    <source>
        <dbReference type="SAM" id="MobiDB-lite"/>
    </source>
</evidence>
<dbReference type="PATRIC" id="fig|1337887.3.peg.3575"/>
<dbReference type="AlphaFoldDB" id="U4VDY6"/>
<evidence type="ECO:0000313" key="3">
    <source>
        <dbReference type="Proteomes" id="UP000016842"/>
    </source>
</evidence>
<gene>
    <name evidence="2" type="ORF">Q644_03525</name>
</gene>